<sequence length="327" mass="35591">MEARLLEERAPLQDRSRITFASLNEARMVALAEDEERDLRVMEWKRAPIDPPFLPSGALHAQRLACMESPASCSSPGIHAARGGGDGDEKRPPSANATLFWPEIAVLSHALRPGKRRASICCPFPSISLTDSVLGMSRSREDEKKETCLTGMGGSCGENLSSCASPARVRWEAGRAEGGEDGLLLPHHRVSDGLDMGHIGERRYTESSKKGVGWKRKAFFSPFRLGGADARLDRLARWRQSRWMDRGEEEGGDEVGRGPGGQGGEGRKPRGGVVGGGHASWNLRKRERVGASRFMKGNEDMAAREGGKEEGKVEGEEEGEIEGMEVS</sequence>
<organism evidence="2 3">
    <name type="scientific">Nannochloropsis salina CCMP1776</name>
    <dbReference type="NCBI Taxonomy" id="1027361"/>
    <lineage>
        <taxon>Eukaryota</taxon>
        <taxon>Sar</taxon>
        <taxon>Stramenopiles</taxon>
        <taxon>Ochrophyta</taxon>
        <taxon>Eustigmatophyceae</taxon>
        <taxon>Eustigmatales</taxon>
        <taxon>Monodopsidaceae</taxon>
        <taxon>Microchloropsis</taxon>
        <taxon>Microchloropsis salina</taxon>
    </lineage>
</organism>
<evidence type="ECO:0000256" key="1">
    <source>
        <dbReference type="SAM" id="MobiDB-lite"/>
    </source>
</evidence>
<feature type="compositionally biased region" description="Basic and acidic residues" evidence="1">
    <location>
        <begin position="296"/>
        <end position="314"/>
    </location>
</feature>
<comment type="caution">
    <text evidence="2">The sequence shown here is derived from an EMBL/GenBank/DDBJ whole genome shotgun (WGS) entry which is preliminary data.</text>
</comment>
<evidence type="ECO:0000313" key="2">
    <source>
        <dbReference type="EMBL" id="TFJ83195.1"/>
    </source>
</evidence>
<feature type="region of interest" description="Disordered" evidence="1">
    <location>
        <begin position="245"/>
        <end position="327"/>
    </location>
</feature>
<keyword evidence="3" id="KW-1185">Reference proteome</keyword>
<gene>
    <name evidence="2" type="ORF">NSK_005504</name>
</gene>
<dbReference type="AlphaFoldDB" id="A0A4D9D0Y3"/>
<dbReference type="Proteomes" id="UP000355283">
    <property type="component" value="Unassembled WGS sequence"/>
</dbReference>
<proteinExistence type="predicted"/>
<evidence type="ECO:0000313" key="3">
    <source>
        <dbReference type="Proteomes" id="UP000355283"/>
    </source>
</evidence>
<accession>A0A4D9D0Y3</accession>
<name>A0A4D9D0Y3_9STRA</name>
<feature type="compositionally biased region" description="Acidic residues" evidence="1">
    <location>
        <begin position="315"/>
        <end position="327"/>
    </location>
</feature>
<protein>
    <submittedName>
        <fullName evidence="2">Uncharacterized protein</fullName>
    </submittedName>
</protein>
<reference evidence="2 3" key="1">
    <citation type="submission" date="2019-01" db="EMBL/GenBank/DDBJ databases">
        <title>Nuclear Genome Assembly of the Microalgal Biofuel strain Nannochloropsis salina CCMP1776.</title>
        <authorList>
            <person name="Hovde B."/>
        </authorList>
    </citation>
    <scope>NUCLEOTIDE SEQUENCE [LARGE SCALE GENOMIC DNA]</scope>
    <source>
        <strain evidence="2 3">CCMP1776</strain>
    </source>
</reference>
<dbReference type="EMBL" id="SDOX01000061">
    <property type="protein sequence ID" value="TFJ83195.1"/>
    <property type="molecule type" value="Genomic_DNA"/>
</dbReference>
<feature type="region of interest" description="Disordered" evidence="1">
    <location>
        <begin position="75"/>
        <end position="94"/>
    </location>
</feature>